<dbReference type="OrthoDB" id="426882at2759"/>
<dbReference type="PANTHER" id="PTHR47256:SF10">
    <property type="entry name" value="ZN(II)2CYS6 TRANSCRIPTION FACTOR (EUROFUNG)"/>
    <property type="match status" value="1"/>
</dbReference>
<reference evidence="1" key="1">
    <citation type="journal article" date="2020" name="Stud. Mycol.">
        <title>101 Dothideomycetes genomes: a test case for predicting lifestyles and emergence of pathogens.</title>
        <authorList>
            <person name="Haridas S."/>
            <person name="Albert R."/>
            <person name="Binder M."/>
            <person name="Bloem J."/>
            <person name="Labutti K."/>
            <person name="Salamov A."/>
            <person name="Andreopoulos B."/>
            <person name="Baker S."/>
            <person name="Barry K."/>
            <person name="Bills G."/>
            <person name="Bluhm B."/>
            <person name="Cannon C."/>
            <person name="Castanera R."/>
            <person name="Culley D."/>
            <person name="Daum C."/>
            <person name="Ezra D."/>
            <person name="Gonzalez J."/>
            <person name="Henrissat B."/>
            <person name="Kuo A."/>
            <person name="Liang C."/>
            <person name="Lipzen A."/>
            <person name="Lutzoni F."/>
            <person name="Magnuson J."/>
            <person name="Mondo S."/>
            <person name="Nolan M."/>
            <person name="Ohm R."/>
            <person name="Pangilinan J."/>
            <person name="Park H.-J."/>
            <person name="Ramirez L."/>
            <person name="Alfaro M."/>
            <person name="Sun H."/>
            <person name="Tritt A."/>
            <person name="Yoshinaga Y."/>
            <person name="Zwiers L.-H."/>
            <person name="Turgeon B."/>
            <person name="Goodwin S."/>
            <person name="Spatafora J."/>
            <person name="Crous P."/>
            <person name="Grigoriev I."/>
        </authorList>
    </citation>
    <scope>NUCLEOTIDE SEQUENCE</scope>
    <source>
        <strain evidence="1">CBS 116005</strain>
    </source>
</reference>
<proteinExistence type="predicted"/>
<gene>
    <name evidence="1" type="ORF">EJ03DRAFT_149372</name>
</gene>
<accession>A0A6G1L4F6</accession>
<dbReference type="InterPro" id="IPR053187">
    <property type="entry name" value="Notoamide_regulator"/>
</dbReference>
<evidence type="ECO:0008006" key="3">
    <source>
        <dbReference type="Google" id="ProtNLM"/>
    </source>
</evidence>
<protein>
    <recommendedName>
        <fullName evidence="3">Transcription factor domain-containing protein</fullName>
    </recommendedName>
</protein>
<dbReference type="CDD" id="cd12148">
    <property type="entry name" value="fungal_TF_MHR"/>
    <property type="match status" value="1"/>
</dbReference>
<name>A0A6G1L4F6_9PEZI</name>
<keyword evidence="2" id="KW-1185">Reference proteome</keyword>
<dbReference type="AlphaFoldDB" id="A0A6G1L4F6"/>
<dbReference type="EMBL" id="ML995856">
    <property type="protein sequence ID" value="KAF2767472.1"/>
    <property type="molecule type" value="Genomic_DNA"/>
</dbReference>
<dbReference type="PANTHER" id="PTHR47256">
    <property type="entry name" value="ZN(II)2CYS6 TRANSCRIPTION FACTOR (EUROFUNG)-RELATED"/>
    <property type="match status" value="1"/>
</dbReference>
<organism evidence="1 2">
    <name type="scientific">Teratosphaeria nubilosa</name>
    <dbReference type="NCBI Taxonomy" id="161662"/>
    <lineage>
        <taxon>Eukaryota</taxon>
        <taxon>Fungi</taxon>
        <taxon>Dikarya</taxon>
        <taxon>Ascomycota</taxon>
        <taxon>Pezizomycotina</taxon>
        <taxon>Dothideomycetes</taxon>
        <taxon>Dothideomycetidae</taxon>
        <taxon>Mycosphaerellales</taxon>
        <taxon>Teratosphaeriaceae</taxon>
        <taxon>Teratosphaeria</taxon>
    </lineage>
</organism>
<dbReference type="Proteomes" id="UP000799436">
    <property type="component" value="Unassembled WGS sequence"/>
</dbReference>
<sequence length="301" mass="33611">MACLYAEYDEAFVQPDEYVTRGQHFHEEALRLWVLENGQANVVNLQALLILTLDSSWRVKDKFGVMLLTVALQMNKYIPMVAGAGSVSLSDTARARTCAPWATHFVDVTCSIALLRVNSSIDSRLSFVPMLPDTNSFWTGRPLNRLSTQYRGNALFRERCILTRLISDVNDLLFSNESVQTANLEEDAKLLEGRLTAWYQNLPSDLRYSKDLPAPIFDLHGIYLCVMMTLCATVERLILPNSSGSAAPAPNAHTAIERIPDSPAVYWNTNALQHATQAATLLRDFRTTYGMKITGGYEGLN</sequence>
<evidence type="ECO:0000313" key="2">
    <source>
        <dbReference type="Proteomes" id="UP000799436"/>
    </source>
</evidence>
<evidence type="ECO:0000313" key="1">
    <source>
        <dbReference type="EMBL" id="KAF2767472.1"/>
    </source>
</evidence>